<dbReference type="AlphaFoldDB" id="A0A840BGN3"/>
<dbReference type="CDD" id="cd00397">
    <property type="entry name" value="DNA_BRE_C"/>
    <property type="match status" value="1"/>
</dbReference>
<dbReference type="SUPFAM" id="SSF56349">
    <property type="entry name" value="DNA breaking-rejoining enzymes"/>
    <property type="match status" value="1"/>
</dbReference>
<dbReference type="GO" id="GO:0015074">
    <property type="term" value="P:DNA integration"/>
    <property type="evidence" value="ECO:0007669"/>
    <property type="project" value="InterPro"/>
</dbReference>
<evidence type="ECO:0000313" key="3">
    <source>
        <dbReference type="EMBL" id="MBB4011354.1"/>
    </source>
</evidence>
<dbReference type="PROSITE" id="PS51898">
    <property type="entry name" value="TYR_RECOMBINASE"/>
    <property type="match status" value="1"/>
</dbReference>
<dbReference type="InterPro" id="IPR011010">
    <property type="entry name" value="DNA_brk_join_enz"/>
</dbReference>
<dbReference type="EMBL" id="JACIET010000001">
    <property type="protein sequence ID" value="MBB4011354.1"/>
    <property type="molecule type" value="Genomic_DNA"/>
</dbReference>
<reference evidence="3 4" key="1">
    <citation type="submission" date="2020-08" db="EMBL/GenBank/DDBJ databases">
        <title>Genomic Encyclopedia of Type Strains, Phase IV (KMG-IV): sequencing the most valuable type-strain genomes for metagenomic binning, comparative biology and taxonomic classification.</title>
        <authorList>
            <person name="Goeker M."/>
        </authorList>
    </citation>
    <scope>NUCLEOTIDE SEQUENCE [LARGE SCALE GENOMIC DNA]</scope>
    <source>
        <strain evidence="3 4">DSM 106739</strain>
    </source>
</reference>
<dbReference type="GO" id="GO:0003677">
    <property type="term" value="F:DNA binding"/>
    <property type="evidence" value="ECO:0007669"/>
    <property type="project" value="InterPro"/>
</dbReference>
<dbReference type="RefSeq" id="WP_183631804.1">
    <property type="nucleotide sequence ID" value="NZ_BAABLE010000011.1"/>
</dbReference>
<dbReference type="GO" id="GO:0006310">
    <property type="term" value="P:DNA recombination"/>
    <property type="evidence" value="ECO:0007669"/>
    <property type="project" value="UniProtKB-KW"/>
</dbReference>
<protein>
    <recommendedName>
        <fullName evidence="2">Tyr recombinase domain-containing protein</fullName>
    </recommendedName>
</protein>
<dbReference type="Gene3D" id="1.10.443.10">
    <property type="entry name" value="Intergrase catalytic core"/>
    <property type="match status" value="1"/>
</dbReference>
<accession>A0A840BGN3</accession>
<dbReference type="Proteomes" id="UP000561045">
    <property type="component" value="Unassembled WGS sequence"/>
</dbReference>
<dbReference type="InterPro" id="IPR002104">
    <property type="entry name" value="Integrase_catalytic"/>
</dbReference>
<evidence type="ECO:0000313" key="4">
    <source>
        <dbReference type="Proteomes" id="UP000561045"/>
    </source>
</evidence>
<feature type="domain" description="Tyr recombinase" evidence="2">
    <location>
        <begin position="177"/>
        <end position="395"/>
    </location>
</feature>
<evidence type="ECO:0000259" key="2">
    <source>
        <dbReference type="PROSITE" id="PS51898"/>
    </source>
</evidence>
<dbReference type="Pfam" id="PF00589">
    <property type="entry name" value="Phage_integrase"/>
    <property type="match status" value="1"/>
</dbReference>
<name>A0A840BGN3_9RHOO</name>
<evidence type="ECO:0000256" key="1">
    <source>
        <dbReference type="ARBA" id="ARBA00023172"/>
    </source>
</evidence>
<keyword evidence="4" id="KW-1185">Reference proteome</keyword>
<proteinExistence type="predicted"/>
<gene>
    <name evidence="3" type="ORF">GGR36_000662</name>
</gene>
<dbReference type="InterPro" id="IPR013762">
    <property type="entry name" value="Integrase-like_cat_sf"/>
</dbReference>
<comment type="caution">
    <text evidence="3">The sequence shown here is derived from an EMBL/GenBank/DDBJ whole genome shotgun (WGS) entry which is preliminary data.</text>
</comment>
<organism evidence="3 4">
    <name type="scientific">Niveibacterium umoris</name>
    <dbReference type="NCBI Taxonomy" id="1193620"/>
    <lineage>
        <taxon>Bacteria</taxon>
        <taxon>Pseudomonadati</taxon>
        <taxon>Pseudomonadota</taxon>
        <taxon>Betaproteobacteria</taxon>
        <taxon>Rhodocyclales</taxon>
        <taxon>Rhodocyclaceae</taxon>
        <taxon>Niveibacterium</taxon>
    </lineage>
</organism>
<sequence>MSESRVVQVVGDTTFEWIEATPLVFRSISRDKGVTYTDDFDLSALSCFDSALLLGIKGLILARRLKLKRTSLNVEFARVMLLLKKIQAAQTADESHHFMSGPISQIDEALMLGLRERLASDPNWIHRSSIQTLRSWFEQFGNGSIFQGLERAAFPVSRDLDSTDRLRQRIIKQAFSRTMQVAVLIEVERLMTAGELPSPVWVMWNLVNCTYLRPESLRTLRCKDLEVPGKSGGTYTLWVRAAKGPKNRSQERIPYKLPADLGQILQVHIRWVLETLGPAFGLSPDLDETTAEKIKGRVALFPRFAGAPRGDELANSGVVTASYRWSDIYLNPIQKAVDVGGSKLHFNAMRHTIGTQLAASGVAPAIIQAVLRHANDATAKTYVDLAAQELREALNAGLKELGTFFPAFRAFTDSAEMRRLNQTEPQRLVRLGAVGGAIGGNEEIGECGGRGACQYAPLSCYGCGQWIANADADHRIPLDYVRNRIKRNRALGHIATQEVERDTLLEKLIELRISQIEQHKAARASVDSMGSKP</sequence>
<keyword evidence="1" id="KW-0233">DNA recombination</keyword>